<dbReference type="Proteomes" id="UP001372338">
    <property type="component" value="Unassembled WGS sequence"/>
</dbReference>
<comment type="caution">
    <text evidence="1">The sequence shown here is derived from an EMBL/GenBank/DDBJ whole genome shotgun (WGS) entry which is preliminary data.</text>
</comment>
<accession>A0AAN9IM14</accession>
<reference evidence="1 2" key="1">
    <citation type="submission" date="2024-01" db="EMBL/GenBank/DDBJ databases">
        <title>The genomes of 5 underutilized Papilionoideae crops provide insights into root nodulation and disease resistanc.</title>
        <authorList>
            <person name="Yuan L."/>
        </authorList>
    </citation>
    <scope>NUCLEOTIDE SEQUENCE [LARGE SCALE GENOMIC DNA]</scope>
    <source>
        <strain evidence="1">ZHUSHIDOU_FW_LH</strain>
        <tissue evidence="1">Leaf</tissue>
    </source>
</reference>
<evidence type="ECO:0000313" key="1">
    <source>
        <dbReference type="EMBL" id="KAK7282517.1"/>
    </source>
</evidence>
<evidence type="ECO:0000313" key="2">
    <source>
        <dbReference type="Proteomes" id="UP001372338"/>
    </source>
</evidence>
<dbReference type="AlphaFoldDB" id="A0AAN9IM14"/>
<proteinExistence type="predicted"/>
<name>A0AAN9IM14_CROPI</name>
<sequence>MAWIELGRTEKCSPIWIVFSSFCLSFAKGLRFGAQDLLFLMTSAWTNMSFAIIHRIIEREWENRGGVVVIFLNNWRFLLTLRRCMPANILEKRDEEIKFNFNNVIALEHYGANELMELMEHGSPHGLLSWFAS</sequence>
<gene>
    <name evidence="1" type="ORF">RIF29_11359</name>
</gene>
<protein>
    <submittedName>
        <fullName evidence="1">Uncharacterized protein</fullName>
    </submittedName>
</protein>
<organism evidence="1 2">
    <name type="scientific">Crotalaria pallida</name>
    <name type="common">Smooth rattlebox</name>
    <name type="synonym">Crotalaria striata</name>
    <dbReference type="NCBI Taxonomy" id="3830"/>
    <lineage>
        <taxon>Eukaryota</taxon>
        <taxon>Viridiplantae</taxon>
        <taxon>Streptophyta</taxon>
        <taxon>Embryophyta</taxon>
        <taxon>Tracheophyta</taxon>
        <taxon>Spermatophyta</taxon>
        <taxon>Magnoliopsida</taxon>
        <taxon>eudicotyledons</taxon>
        <taxon>Gunneridae</taxon>
        <taxon>Pentapetalae</taxon>
        <taxon>rosids</taxon>
        <taxon>fabids</taxon>
        <taxon>Fabales</taxon>
        <taxon>Fabaceae</taxon>
        <taxon>Papilionoideae</taxon>
        <taxon>50 kb inversion clade</taxon>
        <taxon>genistoids sensu lato</taxon>
        <taxon>core genistoids</taxon>
        <taxon>Crotalarieae</taxon>
        <taxon>Crotalaria</taxon>
    </lineage>
</organism>
<keyword evidence="2" id="KW-1185">Reference proteome</keyword>
<dbReference type="EMBL" id="JAYWIO010000002">
    <property type="protein sequence ID" value="KAK7282517.1"/>
    <property type="molecule type" value="Genomic_DNA"/>
</dbReference>